<dbReference type="RefSeq" id="WP_236114657.1">
    <property type="nucleotide sequence ID" value="NZ_JAKGTI010000002.1"/>
</dbReference>
<evidence type="ECO:0000313" key="1">
    <source>
        <dbReference type="EMBL" id="MCF4099099.1"/>
    </source>
</evidence>
<accession>A0ABS9EA75</accession>
<gene>
    <name evidence="1" type="ORF">L1I42_11425</name>
</gene>
<sequence>MADAIIQGMGIMYGPLFYMQQPLRDGGANKSRPTMILKRVMSIGSMPIGA</sequence>
<evidence type="ECO:0000313" key="2">
    <source>
        <dbReference type="Proteomes" id="UP001201217"/>
    </source>
</evidence>
<organism evidence="1 2">
    <name type="scientific">Maritalea mediterranea</name>
    <dbReference type="NCBI Taxonomy" id="2909667"/>
    <lineage>
        <taxon>Bacteria</taxon>
        <taxon>Pseudomonadati</taxon>
        <taxon>Pseudomonadota</taxon>
        <taxon>Alphaproteobacteria</taxon>
        <taxon>Hyphomicrobiales</taxon>
        <taxon>Devosiaceae</taxon>
        <taxon>Maritalea</taxon>
    </lineage>
</organism>
<dbReference type="EMBL" id="JAKGTI010000002">
    <property type="protein sequence ID" value="MCF4099099.1"/>
    <property type="molecule type" value="Genomic_DNA"/>
</dbReference>
<comment type="caution">
    <text evidence="1">The sequence shown here is derived from an EMBL/GenBank/DDBJ whole genome shotgun (WGS) entry which is preliminary data.</text>
</comment>
<dbReference type="Proteomes" id="UP001201217">
    <property type="component" value="Unassembled WGS sequence"/>
</dbReference>
<name>A0ABS9EA75_9HYPH</name>
<reference evidence="1 2" key="1">
    <citation type="submission" date="2022-01" db="EMBL/GenBank/DDBJ databases">
        <title>Maritalea mediterranea sp. nov., isolated from marine plastic residues from the Malva-rosa beach (Valencia, Spain).</title>
        <authorList>
            <person name="Vidal-Verdu A."/>
            <person name="Molina-Menor E."/>
            <person name="Pascual J."/>
            <person name="Pereto J."/>
            <person name="Porcar M."/>
        </authorList>
    </citation>
    <scope>NUCLEOTIDE SEQUENCE [LARGE SCALE GENOMIC DNA]</scope>
    <source>
        <strain evidence="1 2">P4.10X</strain>
    </source>
</reference>
<proteinExistence type="predicted"/>
<protein>
    <submittedName>
        <fullName evidence="1">Uncharacterized protein</fullName>
    </submittedName>
</protein>
<keyword evidence="2" id="KW-1185">Reference proteome</keyword>